<dbReference type="InterPro" id="IPR009081">
    <property type="entry name" value="PP-bd_ACP"/>
</dbReference>
<dbReference type="CDD" id="cd08952">
    <property type="entry name" value="KR_1_SDR_x"/>
    <property type="match status" value="1"/>
</dbReference>
<evidence type="ECO:0000256" key="6">
    <source>
        <dbReference type="ARBA" id="ARBA00023268"/>
    </source>
</evidence>
<evidence type="ECO:0000259" key="8">
    <source>
        <dbReference type="PROSITE" id="PS50075"/>
    </source>
</evidence>
<dbReference type="InterPro" id="IPR018201">
    <property type="entry name" value="Ketoacyl_synth_AS"/>
</dbReference>
<dbReference type="Gene3D" id="3.40.366.10">
    <property type="entry name" value="Malonyl-Coenzyme A Acyl Carrier Protein, domain 2"/>
    <property type="match status" value="2"/>
</dbReference>
<dbReference type="InterPro" id="IPR006162">
    <property type="entry name" value="Ppantetheine_attach_site"/>
</dbReference>
<dbReference type="CDD" id="cd00833">
    <property type="entry name" value="PKS"/>
    <property type="match status" value="2"/>
</dbReference>
<dbReference type="SUPFAM" id="SSF47336">
    <property type="entry name" value="ACP-like"/>
    <property type="match status" value="2"/>
</dbReference>
<dbReference type="InterPro" id="IPR014030">
    <property type="entry name" value="Ketoacyl_synth_N"/>
</dbReference>
<dbReference type="PROSITE" id="PS50075">
    <property type="entry name" value="CARRIER"/>
    <property type="match status" value="2"/>
</dbReference>
<dbReference type="InterPro" id="IPR020841">
    <property type="entry name" value="PKS_Beta-ketoAc_synthase_dom"/>
</dbReference>
<feature type="domain" description="Ketosynthase family 3 (KS3)" evidence="9">
    <location>
        <begin position="1033"/>
        <end position="1452"/>
    </location>
</feature>
<dbReference type="Gene3D" id="6.10.140.1830">
    <property type="match status" value="1"/>
</dbReference>
<comment type="caution">
    <text evidence="10">The sequence shown here is derived from an EMBL/GenBank/DDBJ whole genome shotgun (WGS) entry which is preliminary data.</text>
</comment>
<feature type="domain" description="Ketosynthase family 3 (KS3)" evidence="9">
    <location>
        <begin position="33"/>
        <end position="455"/>
    </location>
</feature>
<dbReference type="InterPro" id="IPR014043">
    <property type="entry name" value="Acyl_transferase_dom"/>
</dbReference>
<evidence type="ECO:0000256" key="5">
    <source>
        <dbReference type="ARBA" id="ARBA00023194"/>
    </source>
</evidence>
<dbReference type="InterPro" id="IPR016035">
    <property type="entry name" value="Acyl_Trfase/lysoPLipase"/>
</dbReference>
<dbReference type="Pfam" id="PF18369">
    <property type="entry name" value="PKS_DE"/>
    <property type="match status" value="1"/>
</dbReference>
<dbReference type="SMART" id="SM00822">
    <property type="entry name" value="PKS_KR"/>
    <property type="match status" value="1"/>
</dbReference>
<dbReference type="InterPro" id="IPR057326">
    <property type="entry name" value="KR_dom"/>
</dbReference>
<dbReference type="InterPro" id="IPR016039">
    <property type="entry name" value="Thiolase-like"/>
</dbReference>
<dbReference type="SMART" id="SM00827">
    <property type="entry name" value="PKS_AT"/>
    <property type="match status" value="2"/>
</dbReference>
<dbReference type="SMART" id="SM00825">
    <property type="entry name" value="PKS_KS"/>
    <property type="match status" value="2"/>
</dbReference>
<dbReference type="Pfam" id="PF02801">
    <property type="entry name" value="Ketoacyl-synt_C"/>
    <property type="match status" value="2"/>
</dbReference>
<dbReference type="InterPro" id="IPR041618">
    <property type="entry name" value="PKS_DE"/>
</dbReference>
<reference evidence="11" key="1">
    <citation type="journal article" date="2019" name="Int. J. Syst. Evol. Microbiol.">
        <title>The Global Catalogue of Microorganisms (GCM) 10K type strain sequencing project: providing services to taxonomists for standard genome sequencing and annotation.</title>
        <authorList>
            <consortium name="The Broad Institute Genomics Platform"/>
            <consortium name="The Broad Institute Genome Sequencing Center for Infectious Disease"/>
            <person name="Wu L."/>
            <person name="Ma J."/>
        </authorList>
    </citation>
    <scope>NUCLEOTIDE SEQUENCE [LARGE SCALE GENOMIC DNA]</scope>
    <source>
        <strain evidence="11">KCTC 42087</strain>
    </source>
</reference>
<dbReference type="InterPro" id="IPR050091">
    <property type="entry name" value="PKS_NRPS_Biosynth_Enz"/>
</dbReference>
<feature type="domain" description="Carrier" evidence="8">
    <location>
        <begin position="941"/>
        <end position="1016"/>
    </location>
</feature>
<evidence type="ECO:0000256" key="2">
    <source>
        <dbReference type="ARBA" id="ARBA00022450"/>
    </source>
</evidence>
<dbReference type="PROSITE" id="PS52004">
    <property type="entry name" value="KS3_2"/>
    <property type="match status" value="2"/>
</dbReference>
<keyword evidence="3" id="KW-0597">Phosphoprotein</keyword>
<dbReference type="SUPFAM" id="SSF52151">
    <property type="entry name" value="FabD/lysophospholipase-like"/>
    <property type="match status" value="2"/>
</dbReference>
<dbReference type="PANTHER" id="PTHR43775:SF51">
    <property type="entry name" value="INACTIVE PHENOLPHTHIOCEROL SYNTHESIS POLYKETIDE SYNTHASE TYPE I PKS1-RELATED"/>
    <property type="match status" value="1"/>
</dbReference>
<dbReference type="InterPro" id="IPR036736">
    <property type="entry name" value="ACP-like_sf"/>
</dbReference>
<dbReference type="Proteomes" id="UP001596074">
    <property type="component" value="Unassembled WGS sequence"/>
</dbReference>
<dbReference type="Gene3D" id="3.40.50.720">
    <property type="entry name" value="NAD(P)-binding Rossmann-like Domain"/>
    <property type="match status" value="1"/>
</dbReference>
<proteinExistence type="predicted"/>
<dbReference type="InterPro" id="IPR014031">
    <property type="entry name" value="Ketoacyl_synth_C"/>
</dbReference>
<dbReference type="EMBL" id="JBHSON010000080">
    <property type="protein sequence ID" value="MFC5752078.1"/>
    <property type="molecule type" value="Genomic_DNA"/>
</dbReference>
<sequence length="2594" mass="268922">MENQDKIVEYLKKVTAELQRTRRRLHDVESERTEPIAVVAMGCRLPGGVSSPEDLWDLLVDGTDALTGFPADRWDVDEVHDPSRSRPGTSHTDVGGFLRDAAGFDAALFGISPREALAMDPQQRILLETAWETFERAGIDPLSVKGGRTGLFIGTNGQDYRDLTREAGAANPHAVIGSAGSVLSGRAAYVFGLQGPAVTVDTACSASLVGVHLAAQALRAGECDLALAGGVTVMSTPAAFVEFSRQGGLAEDGRCKPFAAAADGTGWGEGIGLLLLERLSAAERHGRPILGLIRGSAVNQDGASNGLTAPNGVAQRRVIRAALAGAGLSAADVDVVEAHGTGTRLGDPIEAEALLATYGQGRPRPLLLGSIKSNIGHTQAAAGVAGVIKMLLALRHGVVPASLHAAEPTPRVDWSGGAVELAAGARELPALDRPWRAGVSSFGVSGTNAHVIVEQAPPDTDQDPAPEPVGDPRVSPFPVSGNSAAALRAQSARLREFLLADPGVGMRDLSWSLVTSRAALDHRAVVVAEDREELLSGLADIAAGEPGGGAIGGVARGGGGRTVFVFPGQGSQWTGMGRGLLASTPVFAARMAECAEVLDPLTGWSLIDALDDADALSRVDVVQPATFAVMVSLAAVWESCGITPDAVVGHSQGEVAAAVVGGWLSLEAGARVVLERSRVVGRVLSGVGGMVSAALPEHEAETMLADHPGLSVAAVNGPNAVVVAGERTALAGFVAACGERQIRARWIDVDYASHSVQVDAVLEELRDVLGGLPLSGAGAVPMMSSVTADWVSAGELDGGYWIRNLRGKVRFHDATRALLDGGHRRFVEVSAHPVLSLSLESTGEASGTAATVLATLRRDDGGHGRLLRALAEAWTAGLPVTWPIPAGRRIDLPTYAFQRDAYWIGRAGAPVPAMPVPDEGDTDPAAIPSQWQGLTGGERRARLLDLVRRQAADVLGHASPADIPVDQAFKDMGFESLTAVDFRKRLAAAIGMDLPVTLVFDHPTPAELVKHVDAGLTGRDGRADDPGRRAATGEPIAIVSMACHFPGGAGSPEDLWRLVSTGTDAITGFPTDRGWDVSGLFEPGTSVAHRGGFLDDAGGFDAGLFGISPDEALVMDPQQRLLLETSWELFERAGIDPSSLKGSRTGVFAGMSGRDYAGSDADIPESATGYTLTGSVGSVLSGRLSYVFGLVGPAVTVDTACSSSLVGLHLAVQSLRSGECDLALAGGVTVMATPAAFVEFSRQGGLAADGRCKPFAAGADGTGWGEGAGLVLLERLSDAERNGHRILGIVRGTAVNQDGASNGLTAPNGLSQQRVIGAALASAGLSAGDVDVVEAHGTGTTLGDPIEAQAVLATYGQERDRPVLLGSVKSNIGHTQAAAGVAGVIKMVLALRHGVVPASLHLDDPSPHVDWTTGNVQLTDVNSPLPEVKRPWRAGISAFGVSGTNAHVIVEQAPEESRGASAGSTEDAALPFLVSAKSDEAVRAQAARLRDFLEQRPDVALGDVARSLVSARAALERRAVVVAAGHDELLAGLAALADGTAAANVTTGTARSGGRLAVVFSGQGSERVGMGRELYEAFDVFREAFDEVCGVADALIGCSLRDAVFEGGGDVTGTLSAQLGLFAFEVALFRLVCSWGVEVDAVMGHSLGEIVAAHVAGVFNLSDAVGLVVARGRLMGDAGPGAMAALEASESEVGGLLVDGVEIAAVNGPEAVVVSGDESAVGTVLDRVAERGRRVRRLPVGHGFHSFLMEPVLADFGRAIEGVEFRRPELTLISNVTGGVVADEVGSAEYWVRHVRETVRFADGVSAAVDAGVTGFLELGPDGSLTSLVRGRGDEGVIAAAGLRRERPETATLLGAVAALHVHGLRTDWRRYFTGPSRPVDLPTYPFQRRRYWLEAKRPAGPAGNDARFWELVHGADADAVAAELDVDPGQPLREVLPAVARWQRRHALESAVGRHCYQVSWAPFTGPDAEAREAVFLLVVPAGDARAERLAALFADLPSVVAVPLAVGGDDRAALAERLRRIPGSVTAVLSLLALAEEPVAGSPAVPMGLRATVTLVQALGESGVRAPLWCLTQDAVAAAAGDRVAGTRQATVWGLGAVLALEQPERWGGLVDLPAEVTPDAAAGAARAVLAPGGEDQLAVRDAGVLARRLLPAPAPAAAPLWRPRGTTLITGGTGALGAHVARHLAAQGAEHLVLAGRQGLDAPGAGELRAELTALGARVTVVSCDVADRDALARLIGGLPAEHPLTTVVHAAGALDDAAADALTVEQMDRALRAKLLGARHLHELTRSLDLSAFVLFSSAGATVGALGQANYAPGNAFLDALAAHRRAAGLPATSIAWGPWRGEGMAGALRKVDEVQGVFQLDPDAALLALRRALAQDEAFLLVADMDWRRYQATAGASRPGLLLRDLVAEPAPESGRASASTFRDRFDAASPGERERMLSDLVRTQVAAVLGPNAPASLDGARPFRDLGFDSLAAIELRNRLTMETGLKLPPALAFEQPNPSALAEFLHERLGGTETADPEPEPVLGQLSRLESSLAAVADEELRVTVAARLRALAARFDAVEPASALAKLATGSDDDLLDFIRTELRGT</sequence>
<dbReference type="RefSeq" id="WP_378288040.1">
    <property type="nucleotide sequence ID" value="NZ_JBHSON010000080.1"/>
</dbReference>
<dbReference type="InterPro" id="IPR015083">
    <property type="entry name" value="NorB/c/GfsB-D-like_docking"/>
</dbReference>
<evidence type="ECO:0000313" key="10">
    <source>
        <dbReference type="EMBL" id="MFC5752078.1"/>
    </source>
</evidence>
<evidence type="ECO:0000256" key="1">
    <source>
        <dbReference type="ARBA" id="ARBA00001957"/>
    </source>
</evidence>
<dbReference type="SUPFAM" id="SSF55048">
    <property type="entry name" value="Probable ACP-binding domain of malonyl-CoA ACP transacylase"/>
    <property type="match status" value="2"/>
</dbReference>
<evidence type="ECO:0000256" key="3">
    <source>
        <dbReference type="ARBA" id="ARBA00022553"/>
    </source>
</evidence>
<dbReference type="NCBIfam" id="NF045894">
    <property type="entry name" value="PKS_plus_SDR"/>
    <property type="match status" value="1"/>
</dbReference>
<dbReference type="Pfam" id="PF08990">
    <property type="entry name" value="Docking"/>
    <property type="match status" value="1"/>
</dbReference>
<keyword evidence="7" id="KW-0012">Acyltransferase</keyword>
<dbReference type="PROSITE" id="PS00012">
    <property type="entry name" value="PHOSPHOPANTETHEINE"/>
    <property type="match status" value="1"/>
</dbReference>
<protein>
    <submittedName>
        <fullName evidence="10">Type I polyketide synthase</fullName>
    </submittedName>
</protein>
<evidence type="ECO:0000256" key="7">
    <source>
        <dbReference type="ARBA" id="ARBA00023315"/>
    </source>
</evidence>
<dbReference type="PROSITE" id="PS00606">
    <property type="entry name" value="KS3_1"/>
    <property type="match status" value="2"/>
</dbReference>
<dbReference type="InterPro" id="IPR001227">
    <property type="entry name" value="Ac_transferase_dom_sf"/>
</dbReference>
<evidence type="ECO:0000259" key="9">
    <source>
        <dbReference type="PROSITE" id="PS52004"/>
    </source>
</evidence>
<dbReference type="SMART" id="SM01294">
    <property type="entry name" value="PKS_PP_betabranch"/>
    <property type="match status" value="1"/>
</dbReference>
<dbReference type="Gene3D" id="3.30.70.3290">
    <property type="match status" value="2"/>
</dbReference>
<keyword evidence="4" id="KW-0808">Transferase</keyword>
<dbReference type="InterPro" id="IPR020806">
    <property type="entry name" value="PKS_PP-bd"/>
</dbReference>
<evidence type="ECO:0000256" key="4">
    <source>
        <dbReference type="ARBA" id="ARBA00022679"/>
    </source>
</evidence>
<dbReference type="InterPro" id="IPR036291">
    <property type="entry name" value="NAD(P)-bd_dom_sf"/>
</dbReference>
<name>A0ABW1AD63_9ACTN</name>
<dbReference type="Gene3D" id="1.10.1200.10">
    <property type="entry name" value="ACP-like"/>
    <property type="match status" value="2"/>
</dbReference>
<dbReference type="Gene3D" id="3.40.47.10">
    <property type="match status" value="2"/>
</dbReference>
<dbReference type="Pfam" id="PF16197">
    <property type="entry name" value="KAsynt_C_assoc"/>
    <property type="match status" value="2"/>
</dbReference>
<keyword evidence="5" id="KW-0045">Antibiotic biosynthesis</keyword>
<dbReference type="InterPro" id="IPR032821">
    <property type="entry name" value="PKS_assoc"/>
</dbReference>
<comment type="cofactor">
    <cofactor evidence="1">
        <name>pantetheine 4'-phosphate</name>
        <dbReference type="ChEBI" id="CHEBI:47942"/>
    </cofactor>
</comment>
<dbReference type="Pfam" id="PF00109">
    <property type="entry name" value="ketoacyl-synt"/>
    <property type="match status" value="2"/>
</dbReference>
<dbReference type="InterPro" id="IPR016036">
    <property type="entry name" value="Malonyl_transacylase_ACP-bd"/>
</dbReference>
<gene>
    <name evidence="10" type="ORF">ACFPZN_41265</name>
</gene>
<dbReference type="PANTHER" id="PTHR43775">
    <property type="entry name" value="FATTY ACID SYNTHASE"/>
    <property type="match status" value="1"/>
</dbReference>
<dbReference type="Pfam" id="PF08659">
    <property type="entry name" value="KR"/>
    <property type="match status" value="1"/>
</dbReference>
<keyword evidence="2" id="KW-0596">Phosphopantetheine</keyword>
<dbReference type="InterPro" id="IPR013968">
    <property type="entry name" value="PKS_KR"/>
</dbReference>
<evidence type="ECO:0000313" key="11">
    <source>
        <dbReference type="Proteomes" id="UP001596074"/>
    </source>
</evidence>
<keyword evidence="6" id="KW-0511">Multifunctional enzyme</keyword>
<dbReference type="Pfam" id="PF00550">
    <property type="entry name" value="PP-binding"/>
    <property type="match status" value="2"/>
</dbReference>
<keyword evidence="11" id="KW-1185">Reference proteome</keyword>
<organism evidence="10 11">
    <name type="scientific">Actinomadura rugatobispora</name>
    <dbReference type="NCBI Taxonomy" id="1994"/>
    <lineage>
        <taxon>Bacteria</taxon>
        <taxon>Bacillati</taxon>
        <taxon>Actinomycetota</taxon>
        <taxon>Actinomycetes</taxon>
        <taxon>Streptosporangiales</taxon>
        <taxon>Thermomonosporaceae</taxon>
        <taxon>Actinomadura</taxon>
    </lineage>
</organism>
<feature type="domain" description="Carrier" evidence="8">
    <location>
        <begin position="2441"/>
        <end position="2516"/>
    </location>
</feature>
<dbReference type="SMART" id="SM00823">
    <property type="entry name" value="PKS_PP"/>
    <property type="match status" value="2"/>
</dbReference>
<dbReference type="Pfam" id="PF00698">
    <property type="entry name" value="Acyl_transf_1"/>
    <property type="match status" value="2"/>
</dbReference>
<accession>A0ABW1AD63</accession>
<dbReference type="SUPFAM" id="SSF51735">
    <property type="entry name" value="NAD(P)-binding Rossmann-fold domains"/>
    <property type="match status" value="2"/>
</dbReference>
<dbReference type="SUPFAM" id="SSF53901">
    <property type="entry name" value="Thiolase-like"/>
    <property type="match status" value="2"/>
</dbReference>